<comment type="caution">
    <text evidence="1">The sequence shown here is derived from an EMBL/GenBank/DDBJ whole genome shotgun (WGS) entry which is preliminary data.</text>
</comment>
<dbReference type="RefSeq" id="WP_191769029.1">
    <property type="nucleotide sequence ID" value="NZ_JACSRA010000019.1"/>
</dbReference>
<sequence>MEQWEEVYKNTIPVGEYQALVKNGEESGLFIKLECNEYIANINFGIVSAFRMFDEGIVLAGIFDENEITKYKKSNFSNTIYKIKDGEFGNFIKKTSNEIYDYLGLSHFVIITINYVIEVISEWEPSIEISKK</sequence>
<accession>A0ABR8PV84</accession>
<reference evidence="1 2" key="1">
    <citation type="submission" date="2020-08" db="EMBL/GenBank/DDBJ databases">
        <title>A Genomic Blueprint of the Chicken Gut Microbiome.</title>
        <authorList>
            <person name="Gilroy R."/>
            <person name="Ravi A."/>
            <person name="Getino M."/>
            <person name="Pursley I."/>
            <person name="Horton D.L."/>
            <person name="Alikhan N.-F."/>
            <person name="Baker D."/>
            <person name="Gharbi K."/>
            <person name="Hall N."/>
            <person name="Watson M."/>
            <person name="Adriaenssens E.M."/>
            <person name="Foster-Nyarko E."/>
            <person name="Jarju S."/>
            <person name="Secka A."/>
            <person name="Antonio M."/>
            <person name="Oren A."/>
            <person name="Chaudhuri R."/>
            <person name="La Ragione R.M."/>
            <person name="Hildebrand F."/>
            <person name="Pallen M.J."/>
        </authorList>
    </citation>
    <scope>NUCLEOTIDE SEQUENCE [LARGE SCALE GENOMIC DNA]</scope>
    <source>
        <strain evidence="1 2">Sa3CVN1</strain>
    </source>
</reference>
<name>A0ABR8PV84_9CLOT</name>
<dbReference type="EMBL" id="JACSRA010000019">
    <property type="protein sequence ID" value="MBD7912095.1"/>
    <property type="molecule type" value="Genomic_DNA"/>
</dbReference>
<proteinExistence type="predicted"/>
<organism evidence="1 2">
    <name type="scientific">Clostridium cibarium</name>
    <dbReference type="NCBI Taxonomy" id="2762247"/>
    <lineage>
        <taxon>Bacteria</taxon>
        <taxon>Bacillati</taxon>
        <taxon>Bacillota</taxon>
        <taxon>Clostridia</taxon>
        <taxon>Eubacteriales</taxon>
        <taxon>Clostridiaceae</taxon>
        <taxon>Clostridium</taxon>
    </lineage>
</organism>
<keyword evidence="2" id="KW-1185">Reference proteome</keyword>
<protein>
    <submittedName>
        <fullName evidence="1">Uncharacterized protein</fullName>
    </submittedName>
</protein>
<dbReference type="Proteomes" id="UP000627781">
    <property type="component" value="Unassembled WGS sequence"/>
</dbReference>
<gene>
    <name evidence="1" type="ORF">H9661_12070</name>
</gene>
<evidence type="ECO:0000313" key="2">
    <source>
        <dbReference type="Proteomes" id="UP000627781"/>
    </source>
</evidence>
<evidence type="ECO:0000313" key="1">
    <source>
        <dbReference type="EMBL" id="MBD7912095.1"/>
    </source>
</evidence>